<organism evidence="1 2">
    <name type="scientific">Nonomuraea soli</name>
    <dbReference type="NCBI Taxonomy" id="1032476"/>
    <lineage>
        <taxon>Bacteria</taxon>
        <taxon>Bacillati</taxon>
        <taxon>Actinomycetota</taxon>
        <taxon>Actinomycetes</taxon>
        <taxon>Streptosporangiales</taxon>
        <taxon>Streptosporangiaceae</taxon>
        <taxon>Nonomuraea</taxon>
    </lineage>
</organism>
<sequence length="64" mass="7254">MTRRRTDAKSTPILDWTHPRIQSLSAEIRDTDERGFLVAAHGLIAERVRPVYAMNDALPPTPEI</sequence>
<dbReference type="AlphaFoldDB" id="A0A7W0HTV7"/>
<accession>A0A7W0HTV7</accession>
<keyword evidence="2" id="KW-1185">Reference proteome</keyword>
<proteinExistence type="predicted"/>
<name>A0A7W0HTV7_9ACTN</name>
<evidence type="ECO:0000313" key="2">
    <source>
        <dbReference type="Proteomes" id="UP000530928"/>
    </source>
</evidence>
<dbReference type="Proteomes" id="UP000530928">
    <property type="component" value="Unassembled WGS sequence"/>
</dbReference>
<comment type="caution">
    <text evidence="1">The sequence shown here is derived from an EMBL/GenBank/DDBJ whole genome shotgun (WGS) entry which is preliminary data.</text>
</comment>
<gene>
    <name evidence="1" type="ORF">HNR30_006895</name>
</gene>
<protein>
    <submittedName>
        <fullName evidence="1">Uncharacterized protein</fullName>
    </submittedName>
</protein>
<dbReference type="RefSeq" id="WP_181614249.1">
    <property type="nucleotide sequence ID" value="NZ_BAABAM010000009.1"/>
</dbReference>
<dbReference type="EMBL" id="JACDUR010000007">
    <property type="protein sequence ID" value="MBA2895509.1"/>
    <property type="molecule type" value="Genomic_DNA"/>
</dbReference>
<reference evidence="1 2" key="1">
    <citation type="submission" date="2020-07" db="EMBL/GenBank/DDBJ databases">
        <title>Genomic Encyclopedia of Type Strains, Phase IV (KMG-IV): sequencing the most valuable type-strain genomes for metagenomic binning, comparative biology and taxonomic classification.</title>
        <authorList>
            <person name="Goeker M."/>
        </authorList>
    </citation>
    <scope>NUCLEOTIDE SEQUENCE [LARGE SCALE GENOMIC DNA]</scope>
    <source>
        <strain evidence="1 2">DSM 45533</strain>
    </source>
</reference>
<evidence type="ECO:0000313" key="1">
    <source>
        <dbReference type="EMBL" id="MBA2895509.1"/>
    </source>
</evidence>